<keyword evidence="1" id="KW-1133">Transmembrane helix</keyword>
<evidence type="ECO:0000256" key="1">
    <source>
        <dbReference type="SAM" id="Phobius"/>
    </source>
</evidence>
<gene>
    <name evidence="2" type="ORF">D915_000294</name>
</gene>
<sequence length="281" mass="30905">MVRSDRYAAKTKKRPRRCALATYHTGSVILFIGIVVSIVGVCTNRLFHVYVYDHRKPARFLHVHIPVGLFSQAAEVTWLSLAQEKLTHNLELDDSQWIGARALAVVGILAAICAFVIHIVISCLQLHRKWSTVLMEVCSLLLAVIAILISLSLAESEIEVIHDQGDNALTRLLVSNRLLLDNDMKALQAMGQDSGVDLPQTEIALSEEATAVDTSSSAPSTISGGDFALFLSPPQTSFALLIAAEFLILLAFLAVLIYFVRVCEKAEEARKQMRRAEIGQI</sequence>
<keyword evidence="1" id="KW-0472">Membrane</keyword>
<protein>
    <recommendedName>
        <fullName evidence="4">Transmembrane protein</fullName>
    </recommendedName>
</protein>
<reference evidence="2" key="1">
    <citation type="submission" date="2019-03" db="EMBL/GenBank/DDBJ databases">
        <title>Improved annotation for the trematode Fasciola hepatica.</title>
        <authorList>
            <person name="Choi Y.-J."/>
            <person name="Martin J."/>
            <person name="Mitreva M."/>
        </authorList>
    </citation>
    <scope>NUCLEOTIDE SEQUENCE [LARGE SCALE GENOMIC DNA]</scope>
</reference>
<evidence type="ECO:0000313" key="3">
    <source>
        <dbReference type="Proteomes" id="UP000230066"/>
    </source>
</evidence>
<feature type="transmembrane region" description="Helical" evidence="1">
    <location>
        <begin position="238"/>
        <end position="260"/>
    </location>
</feature>
<dbReference type="Proteomes" id="UP000230066">
    <property type="component" value="Unassembled WGS sequence"/>
</dbReference>
<evidence type="ECO:0000313" key="2">
    <source>
        <dbReference type="EMBL" id="THD28860.1"/>
    </source>
</evidence>
<feature type="transmembrane region" description="Helical" evidence="1">
    <location>
        <begin position="98"/>
        <end position="121"/>
    </location>
</feature>
<dbReference type="AlphaFoldDB" id="A0A4E0S481"/>
<name>A0A4E0S481_FASHE</name>
<proteinExistence type="predicted"/>
<evidence type="ECO:0008006" key="4">
    <source>
        <dbReference type="Google" id="ProtNLM"/>
    </source>
</evidence>
<organism evidence="2 3">
    <name type="scientific">Fasciola hepatica</name>
    <name type="common">Liver fluke</name>
    <dbReference type="NCBI Taxonomy" id="6192"/>
    <lineage>
        <taxon>Eukaryota</taxon>
        <taxon>Metazoa</taxon>
        <taxon>Spiralia</taxon>
        <taxon>Lophotrochozoa</taxon>
        <taxon>Platyhelminthes</taxon>
        <taxon>Trematoda</taxon>
        <taxon>Digenea</taxon>
        <taxon>Plagiorchiida</taxon>
        <taxon>Echinostomata</taxon>
        <taxon>Echinostomatoidea</taxon>
        <taxon>Fasciolidae</taxon>
        <taxon>Fasciola</taxon>
    </lineage>
</organism>
<accession>A0A4E0S481</accession>
<comment type="caution">
    <text evidence="2">The sequence shown here is derived from an EMBL/GenBank/DDBJ whole genome shotgun (WGS) entry which is preliminary data.</text>
</comment>
<keyword evidence="3" id="KW-1185">Reference proteome</keyword>
<keyword evidence="1" id="KW-0812">Transmembrane</keyword>
<feature type="transmembrane region" description="Helical" evidence="1">
    <location>
        <begin position="133"/>
        <end position="154"/>
    </location>
</feature>
<feature type="transmembrane region" description="Helical" evidence="1">
    <location>
        <begin position="21"/>
        <end position="47"/>
    </location>
</feature>
<dbReference type="EMBL" id="JXXN02000056">
    <property type="protein sequence ID" value="THD28860.1"/>
    <property type="molecule type" value="Genomic_DNA"/>
</dbReference>